<evidence type="ECO:0000256" key="8">
    <source>
        <dbReference type="SAM" id="SignalP"/>
    </source>
</evidence>
<keyword evidence="11" id="KW-1185">Reference proteome</keyword>
<dbReference type="InterPro" id="IPR003598">
    <property type="entry name" value="Ig_sub2"/>
</dbReference>
<dbReference type="EMBL" id="JAUCMV010000001">
    <property type="protein sequence ID" value="KAK0424235.1"/>
    <property type="molecule type" value="Genomic_DNA"/>
</dbReference>
<dbReference type="InterPro" id="IPR007110">
    <property type="entry name" value="Ig-like_dom"/>
</dbReference>
<dbReference type="InterPro" id="IPR058814">
    <property type="entry name" value="ZIG1/7_N"/>
</dbReference>
<evidence type="ECO:0000313" key="10">
    <source>
        <dbReference type="EMBL" id="KAK0424235.1"/>
    </source>
</evidence>
<dbReference type="PROSITE" id="PS50835">
    <property type="entry name" value="IG_LIKE"/>
    <property type="match status" value="2"/>
</dbReference>
<evidence type="ECO:0000256" key="6">
    <source>
        <dbReference type="ARBA" id="ARBA00023180"/>
    </source>
</evidence>
<dbReference type="Gene3D" id="2.60.40.10">
    <property type="entry name" value="Immunoglobulins"/>
    <property type="match status" value="1"/>
</dbReference>
<gene>
    <name evidence="10" type="ORF">QR680_008564</name>
</gene>
<evidence type="ECO:0000313" key="11">
    <source>
        <dbReference type="Proteomes" id="UP001175271"/>
    </source>
</evidence>
<evidence type="ECO:0000256" key="2">
    <source>
        <dbReference type="ARBA" id="ARBA00022729"/>
    </source>
</evidence>
<evidence type="ECO:0000256" key="3">
    <source>
        <dbReference type="ARBA" id="ARBA00022737"/>
    </source>
</evidence>
<evidence type="ECO:0000256" key="1">
    <source>
        <dbReference type="ARBA" id="ARBA00004370"/>
    </source>
</evidence>
<comment type="subcellular location">
    <subcellularLocation>
        <location evidence="1">Membrane</location>
    </subcellularLocation>
</comment>
<dbReference type="PANTHER" id="PTHR23277:SF108">
    <property type="entry name" value="FASCICLIN-3"/>
    <property type="match status" value="1"/>
</dbReference>
<accession>A0AA39M898</accession>
<evidence type="ECO:0000256" key="5">
    <source>
        <dbReference type="ARBA" id="ARBA00023157"/>
    </source>
</evidence>
<evidence type="ECO:0000256" key="7">
    <source>
        <dbReference type="SAM" id="Phobius"/>
    </source>
</evidence>
<reference evidence="10" key="1">
    <citation type="submission" date="2023-06" db="EMBL/GenBank/DDBJ databases">
        <title>Genomic analysis of the entomopathogenic nematode Steinernema hermaphroditum.</title>
        <authorList>
            <person name="Schwarz E.M."/>
            <person name="Heppert J.K."/>
            <person name="Baniya A."/>
            <person name="Schwartz H.T."/>
            <person name="Tan C.-H."/>
            <person name="Antoshechkin I."/>
            <person name="Sternberg P.W."/>
            <person name="Goodrich-Blair H."/>
            <person name="Dillman A.R."/>
        </authorList>
    </citation>
    <scope>NUCLEOTIDE SEQUENCE</scope>
    <source>
        <strain evidence="10">PS9179</strain>
        <tissue evidence="10">Whole animal</tissue>
    </source>
</reference>
<keyword evidence="5" id="KW-1015">Disulfide bond</keyword>
<dbReference type="SMART" id="SM00409">
    <property type="entry name" value="IG"/>
    <property type="match status" value="2"/>
</dbReference>
<dbReference type="PANTHER" id="PTHR23277">
    <property type="entry name" value="NECTIN-RELATED"/>
    <property type="match status" value="1"/>
</dbReference>
<dbReference type="GO" id="GO:0016020">
    <property type="term" value="C:membrane"/>
    <property type="evidence" value="ECO:0007669"/>
    <property type="project" value="UniProtKB-SubCell"/>
</dbReference>
<name>A0AA39M898_9BILA</name>
<dbReference type="GO" id="GO:0005912">
    <property type="term" value="C:adherens junction"/>
    <property type="evidence" value="ECO:0007669"/>
    <property type="project" value="TreeGrafter"/>
</dbReference>
<feature type="signal peptide" evidence="8">
    <location>
        <begin position="1"/>
        <end position="18"/>
    </location>
</feature>
<keyword evidence="4 7" id="KW-0472">Membrane</keyword>
<organism evidence="10 11">
    <name type="scientific">Steinernema hermaphroditum</name>
    <dbReference type="NCBI Taxonomy" id="289476"/>
    <lineage>
        <taxon>Eukaryota</taxon>
        <taxon>Metazoa</taxon>
        <taxon>Ecdysozoa</taxon>
        <taxon>Nematoda</taxon>
        <taxon>Chromadorea</taxon>
        <taxon>Rhabditida</taxon>
        <taxon>Tylenchina</taxon>
        <taxon>Panagrolaimomorpha</taxon>
        <taxon>Strongyloidoidea</taxon>
        <taxon>Steinernematidae</taxon>
        <taxon>Steinernema</taxon>
    </lineage>
</organism>
<dbReference type="InterPro" id="IPR013783">
    <property type="entry name" value="Ig-like_fold"/>
</dbReference>
<dbReference type="SUPFAM" id="SSF48726">
    <property type="entry name" value="Immunoglobulin"/>
    <property type="match status" value="1"/>
</dbReference>
<dbReference type="SMART" id="SM00408">
    <property type="entry name" value="IGc2"/>
    <property type="match status" value="1"/>
</dbReference>
<dbReference type="GO" id="GO:0007156">
    <property type="term" value="P:homophilic cell adhesion via plasma membrane adhesion molecules"/>
    <property type="evidence" value="ECO:0007669"/>
    <property type="project" value="TreeGrafter"/>
</dbReference>
<dbReference type="InterPro" id="IPR051427">
    <property type="entry name" value="Nectin/Nectin-like"/>
</dbReference>
<dbReference type="Pfam" id="PF13927">
    <property type="entry name" value="Ig_3"/>
    <property type="match status" value="1"/>
</dbReference>
<feature type="chain" id="PRO_5041413662" description="Ig-like domain-containing protein" evidence="8">
    <location>
        <begin position="19"/>
        <end position="289"/>
    </location>
</feature>
<sequence length="289" mass="32211">MCLRHLLALSLLLCGVSAAPSNLRAEGSLAFNVPVESGVSPNDNPLRSTEELTLWCQVRDRHTNQVLKIDSAYFTRKVNGNSHFEADATLSEDLKNATLPLQKLEVTKAGLYTCHITVEGHNVTGNIEVFARPVLHFSGYPVRYDARKEDNFHFDASENAVPDGTEEHVYSCPVFGYPTPVISWTFNNGALPQNTTVSEDGEKLTIRNIGKEHEGVYTCTASNEFVVKNEKKVNTLVVDRPLRVKHWLSFLVPLAAIVLILILLAIVISLCECRRKKNEQQLLEPVTDE</sequence>
<dbReference type="Proteomes" id="UP001175271">
    <property type="component" value="Unassembled WGS sequence"/>
</dbReference>
<keyword evidence="7" id="KW-0812">Transmembrane</keyword>
<dbReference type="InterPro" id="IPR036179">
    <property type="entry name" value="Ig-like_dom_sf"/>
</dbReference>
<dbReference type="Pfam" id="PF26428">
    <property type="entry name" value="Zwei_Ig_N"/>
    <property type="match status" value="1"/>
</dbReference>
<evidence type="ECO:0000256" key="4">
    <source>
        <dbReference type="ARBA" id="ARBA00023136"/>
    </source>
</evidence>
<keyword evidence="7" id="KW-1133">Transmembrane helix</keyword>
<feature type="domain" description="Ig-like" evidence="9">
    <location>
        <begin position="34"/>
        <end position="124"/>
    </location>
</feature>
<keyword evidence="3" id="KW-0677">Repeat</keyword>
<dbReference type="GO" id="GO:0007157">
    <property type="term" value="P:heterophilic cell-cell adhesion via plasma membrane cell adhesion molecules"/>
    <property type="evidence" value="ECO:0007669"/>
    <property type="project" value="TreeGrafter"/>
</dbReference>
<feature type="transmembrane region" description="Helical" evidence="7">
    <location>
        <begin position="247"/>
        <end position="271"/>
    </location>
</feature>
<dbReference type="InterPro" id="IPR003599">
    <property type="entry name" value="Ig_sub"/>
</dbReference>
<dbReference type="AlphaFoldDB" id="A0AA39M898"/>
<protein>
    <recommendedName>
        <fullName evidence="9">Ig-like domain-containing protein</fullName>
    </recommendedName>
</protein>
<keyword evidence="6" id="KW-0325">Glycoprotein</keyword>
<proteinExistence type="predicted"/>
<comment type="caution">
    <text evidence="10">The sequence shown here is derived from an EMBL/GenBank/DDBJ whole genome shotgun (WGS) entry which is preliminary data.</text>
</comment>
<evidence type="ECO:0000259" key="9">
    <source>
        <dbReference type="PROSITE" id="PS50835"/>
    </source>
</evidence>
<feature type="domain" description="Ig-like" evidence="9">
    <location>
        <begin position="141"/>
        <end position="234"/>
    </location>
</feature>
<keyword evidence="2 8" id="KW-0732">Signal</keyword>